<evidence type="ECO:0000256" key="2">
    <source>
        <dbReference type="ARBA" id="ARBA00023002"/>
    </source>
</evidence>
<keyword evidence="7" id="KW-1185">Reference proteome</keyword>
<dbReference type="CDD" id="cd08551">
    <property type="entry name" value="Fe-ADH"/>
    <property type="match status" value="1"/>
</dbReference>
<dbReference type="Proteomes" id="UP000680670">
    <property type="component" value="Unassembled WGS sequence"/>
</dbReference>
<evidence type="ECO:0000313" key="6">
    <source>
        <dbReference type="EMBL" id="GIN95123.1"/>
    </source>
</evidence>
<dbReference type="Pfam" id="PF00465">
    <property type="entry name" value="Fe-ADH"/>
    <property type="match status" value="1"/>
</dbReference>
<dbReference type="Gene3D" id="3.40.50.1970">
    <property type="match status" value="1"/>
</dbReference>
<dbReference type="PANTHER" id="PTHR11496">
    <property type="entry name" value="ALCOHOL DEHYDROGENASE"/>
    <property type="match status" value="1"/>
</dbReference>
<keyword evidence="3" id="KW-0520">NAD</keyword>
<sequence length="385" mass="41404">MNFQFNLPTNIVLKTGIVRQVAGFLPLYRISKPLILTDKGINKAGLLQGIIESLTNENIDFAVYDDVQPNPKDKYCGLAADFARVNNVDGIIAVGGGSVLDTAKALGILLTHDGVINDWEGDNTLQRDITPLICIPTTAGTGSEATNIAVITDTERKVKMGIVDDRIAPKLSLLDPELTKGLPASITASTGMDALTHAIEAYTSRSSSPVTDALALHAIRLIKDYFLEAVQNGANMEARENILSASLMAGIAFSQSNVGSVHCISEAAGGLYDAPHGVLNSIFLPYVFEFNMEANLEKHADVAYALGVDQNLPVREASKEGAKLLFEMVEKVGIPKFSDLPAVDPKDFAKLAKTSKETPMDADNVRSLTVEDYLTIIKNAYNSNH</sequence>
<protein>
    <submittedName>
        <fullName evidence="6">Alcohol dehydrogenase</fullName>
    </submittedName>
</protein>
<dbReference type="SUPFAM" id="SSF56796">
    <property type="entry name" value="Dehydroquinate synthase-like"/>
    <property type="match status" value="1"/>
</dbReference>
<gene>
    <name evidence="6" type="ORF">J6TS1_09930</name>
</gene>
<dbReference type="RefSeq" id="WP_185830720.1">
    <property type="nucleotide sequence ID" value="NZ_BORJ01000002.1"/>
</dbReference>
<evidence type="ECO:0000259" key="4">
    <source>
        <dbReference type="Pfam" id="PF00465"/>
    </source>
</evidence>
<evidence type="ECO:0000256" key="1">
    <source>
        <dbReference type="ARBA" id="ARBA00007358"/>
    </source>
</evidence>
<dbReference type="InterPro" id="IPR018211">
    <property type="entry name" value="ADH_Fe_CS"/>
</dbReference>
<dbReference type="InterPro" id="IPR001670">
    <property type="entry name" value="ADH_Fe/GldA"/>
</dbReference>
<evidence type="ECO:0000313" key="7">
    <source>
        <dbReference type="Proteomes" id="UP000680670"/>
    </source>
</evidence>
<dbReference type="InterPro" id="IPR039697">
    <property type="entry name" value="Alcohol_dehydrogenase_Fe"/>
</dbReference>
<dbReference type="InterPro" id="IPR056798">
    <property type="entry name" value="ADH_Fe_C"/>
</dbReference>
<evidence type="ECO:0000256" key="3">
    <source>
        <dbReference type="ARBA" id="ARBA00023027"/>
    </source>
</evidence>
<dbReference type="PANTHER" id="PTHR11496:SF102">
    <property type="entry name" value="ALCOHOL DEHYDROGENASE 4"/>
    <property type="match status" value="1"/>
</dbReference>
<name>A0ABQ4KSV6_SIMTE</name>
<dbReference type="PROSITE" id="PS00913">
    <property type="entry name" value="ADH_IRON_1"/>
    <property type="match status" value="1"/>
</dbReference>
<dbReference type="EMBL" id="BORJ01000002">
    <property type="protein sequence ID" value="GIN95123.1"/>
    <property type="molecule type" value="Genomic_DNA"/>
</dbReference>
<feature type="domain" description="Alcohol dehydrogenase iron-type/glycerol dehydrogenase GldA" evidence="4">
    <location>
        <begin position="8"/>
        <end position="176"/>
    </location>
</feature>
<comment type="similarity">
    <text evidence="1">Belongs to the iron-containing alcohol dehydrogenase family.</text>
</comment>
<comment type="caution">
    <text evidence="6">The sequence shown here is derived from an EMBL/GenBank/DDBJ whole genome shotgun (WGS) entry which is preliminary data.</text>
</comment>
<feature type="domain" description="Fe-containing alcohol dehydrogenase-like C-terminal" evidence="5">
    <location>
        <begin position="187"/>
        <end position="381"/>
    </location>
</feature>
<proteinExistence type="inferred from homology"/>
<keyword evidence="2" id="KW-0560">Oxidoreductase</keyword>
<evidence type="ECO:0000259" key="5">
    <source>
        <dbReference type="Pfam" id="PF25137"/>
    </source>
</evidence>
<organism evidence="6 7">
    <name type="scientific">Siminovitchia terrae</name>
    <name type="common">Bacillus terrae</name>
    <dbReference type="NCBI Taxonomy" id="1914933"/>
    <lineage>
        <taxon>Bacteria</taxon>
        <taxon>Bacillati</taxon>
        <taxon>Bacillota</taxon>
        <taxon>Bacilli</taxon>
        <taxon>Bacillales</taxon>
        <taxon>Bacillaceae</taxon>
        <taxon>Siminovitchia</taxon>
    </lineage>
</organism>
<reference evidence="6 7" key="1">
    <citation type="submission" date="2021-03" db="EMBL/GenBank/DDBJ databases">
        <title>Antimicrobial resistance genes in bacteria isolated from Japanese honey, and their potential for conferring macrolide and lincosamide resistance in the American foulbrood pathogen Paenibacillus larvae.</title>
        <authorList>
            <person name="Okamoto M."/>
            <person name="Kumagai M."/>
            <person name="Kanamori H."/>
            <person name="Takamatsu D."/>
        </authorList>
    </citation>
    <scope>NUCLEOTIDE SEQUENCE [LARGE SCALE GENOMIC DNA]</scope>
    <source>
        <strain evidence="6 7">J6TS1</strain>
    </source>
</reference>
<accession>A0ABQ4KSV6</accession>
<dbReference type="Pfam" id="PF25137">
    <property type="entry name" value="ADH_Fe_C"/>
    <property type="match status" value="1"/>
</dbReference>
<dbReference type="Gene3D" id="1.20.1090.10">
    <property type="entry name" value="Dehydroquinate synthase-like - alpha domain"/>
    <property type="match status" value="1"/>
</dbReference>